<evidence type="ECO:0000313" key="2">
    <source>
        <dbReference type="EMBL" id="TDH39142.1"/>
    </source>
</evidence>
<dbReference type="EMBL" id="SMSI01000001">
    <property type="protein sequence ID" value="TDH39142.1"/>
    <property type="molecule type" value="Genomic_DNA"/>
</dbReference>
<proteinExistence type="predicted"/>
<organism evidence="2 3">
    <name type="scientific">Pseudohoeflea suaedae</name>
    <dbReference type="NCBI Taxonomy" id="877384"/>
    <lineage>
        <taxon>Bacteria</taxon>
        <taxon>Pseudomonadati</taxon>
        <taxon>Pseudomonadota</taxon>
        <taxon>Alphaproteobacteria</taxon>
        <taxon>Hyphomicrobiales</taxon>
        <taxon>Rhizobiaceae</taxon>
        <taxon>Pseudohoeflea</taxon>
    </lineage>
</organism>
<evidence type="ECO:0000313" key="3">
    <source>
        <dbReference type="Proteomes" id="UP000295131"/>
    </source>
</evidence>
<dbReference type="AlphaFoldDB" id="A0A4R5PPW2"/>
<keyword evidence="1" id="KW-0472">Membrane</keyword>
<keyword evidence="3" id="KW-1185">Reference proteome</keyword>
<keyword evidence="1" id="KW-1133">Transmembrane helix</keyword>
<keyword evidence="1" id="KW-0812">Transmembrane</keyword>
<dbReference type="RefSeq" id="WP_133283973.1">
    <property type="nucleotide sequence ID" value="NZ_SMSI01000001.1"/>
</dbReference>
<feature type="transmembrane region" description="Helical" evidence="1">
    <location>
        <begin position="67"/>
        <end position="92"/>
    </location>
</feature>
<dbReference type="Proteomes" id="UP000295131">
    <property type="component" value="Unassembled WGS sequence"/>
</dbReference>
<accession>A0A4R5PPW2</accession>
<protein>
    <submittedName>
        <fullName evidence="2">Uncharacterized protein</fullName>
    </submittedName>
</protein>
<feature type="transmembrane region" description="Helical" evidence="1">
    <location>
        <begin position="6"/>
        <end position="27"/>
    </location>
</feature>
<gene>
    <name evidence="2" type="ORF">E2A64_08710</name>
</gene>
<comment type="caution">
    <text evidence="2">The sequence shown here is derived from an EMBL/GenBank/DDBJ whole genome shotgun (WGS) entry which is preliminary data.</text>
</comment>
<sequence length="192" mass="20603">MNISRLNAAVTSLVLLIATTMLALLSVNGPRGGLEMGGLVFFADSQLTGDFARALVGIGVGDRVVTWFFAAVAAFDMAAAGTIVFASLFWLMGGEEEREEAARLAEGAALLCLLSAGVILVPGLAAGTVGGYVFLHLFAILGLRYLAHMFEQVVAFEKQEPEALPRDRFEEVERRLFSTANLINLAERRPRA</sequence>
<reference evidence="2 3" key="1">
    <citation type="journal article" date="2013" name="Int. J. Syst. Evol. Microbiol.">
        <title>Hoeflea suaedae sp. nov., an endophytic bacterium isolated from the root of the halophyte Suaeda maritima.</title>
        <authorList>
            <person name="Chung E.J."/>
            <person name="Park J.A."/>
            <person name="Pramanik P."/>
            <person name="Bibi F."/>
            <person name="Jeon C.O."/>
            <person name="Chung Y.R."/>
        </authorList>
    </citation>
    <scope>NUCLEOTIDE SEQUENCE [LARGE SCALE GENOMIC DNA]</scope>
    <source>
        <strain evidence="2 3">YC6898</strain>
    </source>
</reference>
<feature type="transmembrane region" description="Helical" evidence="1">
    <location>
        <begin position="104"/>
        <end position="123"/>
    </location>
</feature>
<feature type="transmembrane region" description="Helical" evidence="1">
    <location>
        <begin position="129"/>
        <end position="147"/>
    </location>
</feature>
<evidence type="ECO:0000256" key="1">
    <source>
        <dbReference type="SAM" id="Phobius"/>
    </source>
</evidence>
<name>A0A4R5PPW2_9HYPH</name>